<keyword evidence="3" id="KW-1185">Reference proteome</keyword>
<proteinExistence type="predicted"/>
<keyword evidence="1" id="KW-0812">Transmembrane</keyword>
<dbReference type="Proteomes" id="UP000735302">
    <property type="component" value="Unassembled WGS sequence"/>
</dbReference>
<reference evidence="2 3" key="1">
    <citation type="journal article" date="2021" name="Elife">
        <title>Chloroplast acquisition without the gene transfer in kleptoplastic sea slugs, Plakobranchus ocellatus.</title>
        <authorList>
            <person name="Maeda T."/>
            <person name="Takahashi S."/>
            <person name="Yoshida T."/>
            <person name="Shimamura S."/>
            <person name="Takaki Y."/>
            <person name="Nagai Y."/>
            <person name="Toyoda A."/>
            <person name="Suzuki Y."/>
            <person name="Arimoto A."/>
            <person name="Ishii H."/>
            <person name="Satoh N."/>
            <person name="Nishiyama T."/>
            <person name="Hasebe M."/>
            <person name="Maruyama T."/>
            <person name="Minagawa J."/>
            <person name="Obokata J."/>
            <person name="Shigenobu S."/>
        </authorList>
    </citation>
    <scope>NUCLEOTIDE SEQUENCE [LARGE SCALE GENOMIC DNA]</scope>
</reference>
<dbReference type="AlphaFoldDB" id="A0AAV3YUZ1"/>
<dbReference type="EMBL" id="BLXT01001496">
    <property type="protein sequence ID" value="GFN86157.1"/>
    <property type="molecule type" value="Genomic_DNA"/>
</dbReference>
<evidence type="ECO:0000313" key="3">
    <source>
        <dbReference type="Proteomes" id="UP000735302"/>
    </source>
</evidence>
<feature type="transmembrane region" description="Helical" evidence="1">
    <location>
        <begin position="283"/>
        <end position="301"/>
    </location>
</feature>
<gene>
    <name evidence="2" type="ORF">PoB_001266300</name>
</gene>
<name>A0AAV3YUZ1_9GAST</name>
<evidence type="ECO:0000313" key="2">
    <source>
        <dbReference type="EMBL" id="GFN86157.1"/>
    </source>
</evidence>
<sequence>MAKCWDGHSKVTDLVWVIAETNRTVAIKPDHPTLVPRKDKFRVRMSNWTDNETIYIEMLVSEGLKGIRLACMSQSDVGQPCNMSGVACKWSRPFKVQYGPQQPFYFEVRSDKPLGKLQVGSSMTGQCVACVGTGGHIMWSVEARGLAYKLFPHSSIVRSIREVGSDSALISAGILQSRVRAPIPTPWPVGEPESLRSPCCGLAIHTHTYTRISIPSDLTMSSCGPVANSTISIKVVMSLTDTTLVCHSFDIFDPSYAFWRDLTMANKTNAIKVSRDTSPDLQIVWYGVAILMLGMLVMLAVKSTERRTNDNLASLPGEGYREDLWSVEPDFCEEMRRSQSVQWHGIINSKL</sequence>
<evidence type="ECO:0000256" key="1">
    <source>
        <dbReference type="SAM" id="Phobius"/>
    </source>
</evidence>
<protein>
    <submittedName>
        <fullName evidence="2">Uncharacterized protein</fullName>
    </submittedName>
</protein>
<keyword evidence="1" id="KW-1133">Transmembrane helix</keyword>
<accession>A0AAV3YUZ1</accession>
<keyword evidence="1" id="KW-0472">Membrane</keyword>
<organism evidence="2 3">
    <name type="scientific">Plakobranchus ocellatus</name>
    <dbReference type="NCBI Taxonomy" id="259542"/>
    <lineage>
        <taxon>Eukaryota</taxon>
        <taxon>Metazoa</taxon>
        <taxon>Spiralia</taxon>
        <taxon>Lophotrochozoa</taxon>
        <taxon>Mollusca</taxon>
        <taxon>Gastropoda</taxon>
        <taxon>Heterobranchia</taxon>
        <taxon>Euthyneura</taxon>
        <taxon>Panpulmonata</taxon>
        <taxon>Sacoglossa</taxon>
        <taxon>Placobranchoidea</taxon>
        <taxon>Plakobranchidae</taxon>
        <taxon>Plakobranchus</taxon>
    </lineage>
</organism>
<comment type="caution">
    <text evidence="2">The sequence shown here is derived from an EMBL/GenBank/DDBJ whole genome shotgun (WGS) entry which is preliminary data.</text>
</comment>